<proteinExistence type="predicted"/>
<dbReference type="Proteomes" id="UP001501444">
    <property type="component" value="Unassembled WGS sequence"/>
</dbReference>
<dbReference type="PANTHER" id="PTHR30055:SF151">
    <property type="entry name" value="TRANSCRIPTIONAL REGULATORY PROTEIN"/>
    <property type="match status" value="1"/>
</dbReference>
<dbReference type="InterPro" id="IPR036271">
    <property type="entry name" value="Tet_transcr_reg_TetR-rel_C_sf"/>
</dbReference>
<evidence type="ECO:0000259" key="5">
    <source>
        <dbReference type="PROSITE" id="PS50977"/>
    </source>
</evidence>
<gene>
    <name evidence="6" type="ORF">GCM10010170_099690</name>
</gene>
<feature type="DNA-binding region" description="H-T-H motif" evidence="4">
    <location>
        <begin position="55"/>
        <end position="74"/>
    </location>
</feature>
<dbReference type="Gene3D" id="1.10.10.60">
    <property type="entry name" value="Homeodomain-like"/>
    <property type="match status" value="1"/>
</dbReference>
<evidence type="ECO:0000313" key="6">
    <source>
        <dbReference type="EMBL" id="GAA2388347.1"/>
    </source>
</evidence>
<dbReference type="SUPFAM" id="SSF48498">
    <property type="entry name" value="Tetracyclin repressor-like, C-terminal domain"/>
    <property type="match status" value="1"/>
</dbReference>
<keyword evidence="1" id="KW-0805">Transcription regulation</keyword>
<dbReference type="PROSITE" id="PS50977">
    <property type="entry name" value="HTH_TETR_2"/>
    <property type="match status" value="1"/>
</dbReference>
<keyword evidence="2 4" id="KW-0238">DNA-binding</keyword>
<dbReference type="InterPro" id="IPR009057">
    <property type="entry name" value="Homeodomain-like_sf"/>
</dbReference>
<evidence type="ECO:0000256" key="1">
    <source>
        <dbReference type="ARBA" id="ARBA00023015"/>
    </source>
</evidence>
<keyword evidence="3" id="KW-0804">Transcription</keyword>
<dbReference type="Pfam" id="PF00440">
    <property type="entry name" value="TetR_N"/>
    <property type="match status" value="1"/>
</dbReference>
<organism evidence="6 7">
    <name type="scientific">Dactylosporangium salmoneum</name>
    <dbReference type="NCBI Taxonomy" id="53361"/>
    <lineage>
        <taxon>Bacteria</taxon>
        <taxon>Bacillati</taxon>
        <taxon>Actinomycetota</taxon>
        <taxon>Actinomycetes</taxon>
        <taxon>Micromonosporales</taxon>
        <taxon>Micromonosporaceae</taxon>
        <taxon>Dactylosporangium</taxon>
    </lineage>
</organism>
<name>A0ABP5UUS9_9ACTN</name>
<dbReference type="InterPro" id="IPR001647">
    <property type="entry name" value="HTH_TetR"/>
</dbReference>
<sequence>MLDRTPGLLASWTPDVSGGARSAAPARGRRPTIDLAGIVAAGVALADAEGLAGLSMPRVAREVGVTQNALYRHVASKEELLVLVYDAGCGDPAPLAGDWRTAARAWADALIHRYATRPWLLDVQIRAPFTRNVVRWTEAFLQATRPTGLPVAARMEFAMLLDGHTRHVATVMRDMAAVPVDSGELAGSLAPLLESAGCPDYASFLSDPSPMPAGFGIERILDAMAAYAA</sequence>
<evidence type="ECO:0000256" key="3">
    <source>
        <dbReference type="ARBA" id="ARBA00023163"/>
    </source>
</evidence>
<dbReference type="InterPro" id="IPR050109">
    <property type="entry name" value="HTH-type_TetR-like_transc_reg"/>
</dbReference>
<evidence type="ECO:0000256" key="4">
    <source>
        <dbReference type="PROSITE-ProRule" id="PRU00335"/>
    </source>
</evidence>
<accession>A0ABP5UUS9</accession>
<feature type="domain" description="HTH tetR-type" evidence="5">
    <location>
        <begin position="32"/>
        <end position="92"/>
    </location>
</feature>
<dbReference type="RefSeq" id="WP_344619765.1">
    <property type="nucleotide sequence ID" value="NZ_BAAARV010000110.1"/>
</dbReference>
<dbReference type="PANTHER" id="PTHR30055">
    <property type="entry name" value="HTH-TYPE TRANSCRIPTIONAL REGULATOR RUTR"/>
    <property type="match status" value="1"/>
</dbReference>
<evidence type="ECO:0000313" key="7">
    <source>
        <dbReference type="Proteomes" id="UP001501444"/>
    </source>
</evidence>
<reference evidence="7" key="1">
    <citation type="journal article" date="2019" name="Int. J. Syst. Evol. Microbiol.">
        <title>The Global Catalogue of Microorganisms (GCM) 10K type strain sequencing project: providing services to taxonomists for standard genome sequencing and annotation.</title>
        <authorList>
            <consortium name="The Broad Institute Genomics Platform"/>
            <consortium name="The Broad Institute Genome Sequencing Center for Infectious Disease"/>
            <person name="Wu L."/>
            <person name="Ma J."/>
        </authorList>
    </citation>
    <scope>NUCLEOTIDE SEQUENCE [LARGE SCALE GENOMIC DNA]</scope>
    <source>
        <strain evidence="7">JCM 3272</strain>
    </source>
</reference>
<dbReference type="Gene3D" id="1.10.357.10">
    <property type="entry name" value="Tetracycline Repressor, domain 2"/>
    <property type="match status" value="1"/>
</dbReference>
<dbReference type="PRINTS" id="PR00455">
    <property type="entry name" value="HTHTETR"/>
</dbReference>
<keyword evidence="7" id="KW-1185">Reference proteome</keyword>
<protein>
    <submittedName>
        <fullName evidence="6">TetR/AcrR family transcriptional regulator C-terminal domain-containing protein</fullName>
    </submittedName>
</protein>
<dbReference type="EMBL" id="BAAARV010000110">
    <property type="protein sequence ID" value="GAA2388347.1"/>
    <property type="molecule type" value="Genomic_DNA"/>
</dbReference>
<evidence type="ECO:0000256" key="2">
    <source>
        <dbReference type="ARBA" id="ARBA00023125"/>
    </source>
</evidence>
<dbReference type="SUPFAM" id="SSF46689">
    <property type="entry name" value="Homeodomain-like"/>
    <property type="match status" value="1"/>
</dbReference>
<comment type="caution">
    <text evidence="6">The sequence shown here is derived from an EMBL/GenBank/DDBJ whole genome shotgun (WGS) entry which is preliminary data.</text>
</comment>